<name>A0A2I0VSS2_9ASPA</name>
<dbReference type="AlphaFoldDB" id="A0A2I0VSS2"/>
<proteinExistence type="predicted"/>
<organism evidence="1 2">
    <name type="scientific">Dendrobium catenatum</name>
    <dbReference type="NCBI Taxonomy" id="906689"/>
    <lineage>
        <taxon>Eukaryota</taxon>
        <taxon>Viridiplantae</taxon>
        <taxon>Streptophyta</taxon>
        <taxon>Embryophyta</taxon>
        <taxon>Tracheophyta</taxon>
        <taxon>Spermatophyta</taxon>
        <taxon>Magnoliopsida</taxon>
        <taxon>Liliopsida</taxon>
        <taxon>Asparagales</taxon>
        <taxon>Orchidaceae</taxon>
        <taxon>Epidendroideae</taxon>
        <taxon>Malaxideae</taxon>
        <taxon>Dendrobiinae</taxon>
        <taxon>Dendrobium</taxon>
    </lineage>
</organism>
<evidence type="ECO:0000313" key="2">
    <source>
        <dbReference type="Proteomes" id="UP000233837"/>
    </source>
</evidence>
<protein>
    <submittedName>
        <fullName evidence="1">Uncharacterized protein</fullName>
    </submittedName>
</protein>
<sequence>MAVETEVAGNANAKGFESVAILSSDAQPFTPTGLNLISKHGCHSVEGPSREVPLLSVVSAPAILASQSLNSGDLVVSVQSHAMDNLDKEVCRVAVSGNSSPIRNERVVLNDFVDVPVTYMDPKSLHYNVKDKSGVDLRVHLDWLHDYSSVSESESGSDSVESLGDGDPGNSFNLLRDKPLCGSFASLVCNGGWWVGRFNWFVLDDEEAARLQASWTARVGWQPGWPFDFVFYQWMAPPWQPDAGLSPLISTFIILISSLIAIF</sequence>
<dbReference type="Proteomes" id="UP000233837">
    <property type="component" value="Unassembled WGS sequence"/>
</dbReference>
<evidence type="ECO:0000313" key="1">
    <source>
        <dbReference type="EMBL" id="PKU66451.1"/>
    </source>
</evidence>
<dbReference type="EMBL" id="KZ503269">
    <property type="protein sequence ID" value="PKU66451.1"/>
    <property type="molecule type" value="Genomic_DNA"/>
</dbReference>
<reference evidence="1 2" key="1">
    <citation type="journal article" date="2016" name="Sci. Rep.">
        <title>The Dendrobium catenatum Lindl. genome sequence provides insights into polysaccharide synthase, floral development and adaptive evolution.</title>
        <authorList>
            <person name="Zhang G.Q."/>
            <person name="Xu Q."/>
            <person name="Bian C."/>
            <person name="Tsai W.C."/>
            <person name="Yeh C.M."/>
            <person name="Liu K.W."/>
            <person name="Yoshida K."/>
            <person name="Zhang L.S."/>
            <person name="Chang S.B."/>
            <person name="Chen F."/>
            <person name="Shi Y."/>
            <person name="Su Y.Y."/>
            <person name="Zhang Y.Q."/>
            <person name="Chen L.J."/>
            <person name="Yin Y."/>
            <person name="Lin M."/>
            <person name="Huang H."/>
            <person name="Deng H."/>
            <person name="Wang Z.W."/>
            <person name="Zhu S.L."/>
            <person name="Zhao X."/>
            <person name="Deng C."/>
            <person name="Niu S.C."/>
            <person name="Huang J."/>
            <person name="Wang M."/>
            <person name="Liu G.H."/>
            <person name="Yang H.J."/>
            <person name="Xiao X.J."/>
            <person name="Hsiao Y.Y."/>
            <person name="Wu W.L."/>
            <person name="Chen Y.Y."/>
            <person name="Mitsuda N."/>
            <person name="Ohme-Takagi M."/>
            <person name="Luo Y.B."/>
            <person name="Van de Peer Y."/>
            <person name="Liu Z.J."/>
        </authorList>
    </citation>
    <scope>NUCLEOTIDE SEQUENCE [LARGE SCALE GENOMIC DNA]</scope>
    <source>
        <tissue evidence="1">The whole plant</tissue>
    </source>
</reference>
<accession>A0A2I0VSS2</accession>
<keyword evidence="2" id="KW-1185">Reference proteome</keyword>
<gene>
    <name evidence="1" type="ORF">MA16_Dca018153</name>
</gene>
<reference evidence="1 2" key="2">
    <citation type="journal article" date="2017" name="Nature">
        <title>The Apostasia genome and the evolution of orchids.</title>
        <authorList>
            <person name="Zhang G.Q."/>
            <person name="Liu K.W."/>
            <person name="Li Z."/>
            <person name="Lohaus R."/>
            <person name="Hsiao Y.Y."/>
            <person name="Niu S.C."/>
            <person name="Wang J.Y."/>
            <person name="Lin Y.C."/>
            <person name="Xu Q."/>
            <person name="Chen L.J."/>
            <person name="Yoshida K."/>
            <person name="Fujiwara S."/>
            <person name="Wang Z.W."/>
            <person name="Zhang Y.Q."/>
            <person name="Mitsuda N."/>
            <person name="Wang M."/>
            <person name="Liu G.H."/>
            <person name="Pecoraro L."/>
            <person name="Huang H.X."/>
            <person name="Xiao X.J."/>
            <person name="Lin M."/>
            <person name="Wu X.Y."/>
            <person name="Wu W.L."/>
            <person name="Chen Y.Y."/>
            <person name="Chang S.B."/>
            <person name="Sakamoto S."/>
            <person name="Ohme-Takagi M."/>
            <person name="Yagi M."/>
            <person name="Zeng S.J."/>
            <person name="Shen C.Y."/>
            <person name="Yeh C.M."/>
            <person name="Luo Y.B."/>
            <person name="Tsai W.C."/>
            <person name="Van de Peer Y."/>
            <person name="Liu Z.J."/>
        </authorList>
    </citation>
    <scope>NUCLEOTIDE SEQUENCE [LARGE SCALE GENOMIC DNA]</scope>
    <source>
        <tissue evidence="1">The whole plant</tissue>
    </source>
</reference>